<dbReference type="RefSeq" id="WP_156090936.1">
    <property type="nucleotide sequence ID" value="NZ_BSPF01000027.1"/>
</dbReference>
<protein>
    <submittedName>
        <fullName evidence="1">Uncharacterized protein</fullName>
    </submittedName>
</protein>
<evidence type="ECO:0000313" key="2">
    <source>
        <dbReference type="Proteomes" id="UP000317122"/>
    </source>
</evidence>
<dbReference type="Proteomes" id="UP000317122">
    <property type="component" value="Unassembled WGS sequence"/>
</dbReference>
<comment type="caution">
    <text evidence="1">The sequence shown here is derived from an EMBL/GenBank/DDBJ whole genome shotgun (WGS) entry which is preliminary data.</text>
</comment>
<dbReference type="AlphaFoldDB" id="A0A562NVZ1"/>
<reference evidence="1 2" key="1">
    <citation type="journal article" date="2015" name="Stand. Genomic Sci.">
        <title>Genomic Encyclopedia of Bacterial and Archaeal Type Strains, Phase III: the genomes of soil and plant-associated and newly described type strains.</title>
        <authorList>
            <person name="Whitman W.B."/>
            <person name="Woyke T."/>
            <person name="Klenk H.P."/>
            <person name="Zhou Y."/>
            <person name="Lilburn T.G."/>
            <person name="Beck B.J."/>
            <person name="De Vos P."/>
            <person name="Vandamme P."/>
            <person name="Eisen J.A."/>
            <person name="Garrity G."/>
            <person name="Hugenholtz P."/>
            <person name="Kyrpides N.C."/>
        </authorList>
    </citation>
    <scope>NUCLEOTIDE SEQUENCE [LARGE SCALE GENOMIC DNA]</scope>
    <source>
        <strain evidence="1 2">CGMCC 1.2546</strain>
    </source>
</reference>
<evidence type="ECO:0000313" key="1">
    <source>
        <dbReference type="EMBL" id="TWI36397.1"/>
    </source>
</evidence>
<sequence>MEEAIAWLLSGQRKRRRSMARQLQEQFGLTMTDALKAIRIARMRDSLAVRKSQP</sequence>
<dbReference type="EMBL" id="VLKT01000016">
    <property type="protein sequence ID" value="TWI36397.1"/>
    <property type="molecule type" value="Genomic_DNA"/>
</dbReference>
<gene>
    <name evidence="1" type="ORF">IQ26_02910</name>
</gene>
<accession>A0A562NVZ1</accession>
<proteinExistence type="predicted"/>
<keyword evidence="2" id="KW-1185">Reference proteome</keyword>
<organism evidence="1 2">
    <name type="scientific">Mesorhizobium tianshanense</name>
    <dbReference type="NCBI Taxonomy" id="39844"/>
    <lineage>
        <taxon>Bacteria</taxon>
        <taxon>Pseudomonadati</taxon>
        <taxon>Pseudomonadota</taxon>
        <taxon>Alphaproteobacteria</taxon>
        <taxon>Hyphomicrobiales</taxon>
        <taxon>Phyllobacteriaceae</taxon>
        <taxon>Mesorhizobium</taxon>
    </lineage>
</organism>
<name>A0A562NVZ1_9HYPH</name>